<dbReference type="PANTHER" id="PTHR11638:SF18">
    <property type="entry name" value="HEAT SHOCK PROTEIN 104"/>
    <property type="match status" value="1"/>
</dbReference>
<dbReference type="InterPro" id="IPR027417">
    <property type="entry name" value="P-loop_NTPase"/>
</dbReference>
<feature type="compositionally biased region" description="Gly residues" evidence="7">
    <location>
        <begin position="878"/>
        <end position="894"/>
    </location>
</feature>
<dbReference type="Pfam" id="PF17871">
    <property type="entry name" value="AAA_lid_9"/>
    <property type="match status" value="1"/>
</dbReference>
<dbReference type="SMART" id="SM01086">
    <property type="entry name" value="ClpB_D2-small"/>
    <property type="match status" value="1"/>
</dbReference>
<dbReference type="InterPro" id="IPR041546">
    <property type="entry name" value="ClpA/ClpB_AAA_lid"/>
</dbReference>
<dbReference type="InterPro" id="IPR036628">
    <property type="entry name" value="Clp_N_dom_sf"/>
</dbReference>
<dbReference type="InterPro" id="IPR001943">
    <property type="entry name" value="UVR_dom"/>
</dbReference>
<feature type="domain" description="UVR" evidence="8">
    <location>
        <begin position="437"/>
        <end position="472"/>
    </location>
</feature>
<dbReference type="SUPFAM" id="SSF81923">
    <property type="entry name" value="Double Clp-N motif"/>
    <property type="match status" value="1"/>
</dbReference>
<accession>A0A5J6Z810</accession>
<dbReference type="OrthoDB" id="9803641at2"/>
<keyword evidence="11" id="KW-1185">Reference proteome</keyword>
<evidence type="ECO:0000259" key="8">
    <source>
        <dbReference type="PROSITE" id="PS50151"/>
    </source>
</evidence>
<name>A0A5J6Z810_9CORY</name>
<feature type="compositionally biased region" description="Low complexity" evidence="7">
    <location>
        <begin position="165"/>
        <end position="175"/>
    </location>
</feature>
<dbReference type="Pfam" id="PF07724">
    <property type="entry name" value="AAA_2"/>
    <property type="match status" value="1"/>
</dbReference>
<dbReference type="Gene3D" id="1.10.8.60">
    <property type="match status" value="2"/>
</dbReference>
<dbReference type="RefSeq" id="WP_151902224.1">
    <property type="nucleotide sequence ID" value="NZ_CP045032.1"/>
</dbReference>
<dbReference type="Pfam" id="PF02861">
    <property type="entry name" value="Clp_N"/>
    <property type="match status" value="1"/>
</dbReference>
<dbReference type="FunFam" id="1.10.1780.10:FF:000001">
    <property type="entry name" value="ATP-dependent Clp protease ATP-binding subunit"/>
    <property type="match status" value="1"/>
</dbReference>
<evidence type="ECO:0000256" key="2">
    <source>
        <dbReference type="ARBA" id="ARBA00022741"/>
    </source>
</evidence>
<evidence type="ECO:0000256" key="4">
    <source>
        <dbReference type="ARBA" id="ARBA00023186"/>
    </source>
</evidence>
<organism evidence="10 11">
    <name type="scientific">Corynebacterium urogenitale</name>
    <dbReference type="NCBI Taxonomy" id="2487892"/>
    <lineage>
        <taxon>Bacteria</taxon>
        <taxon>Bacillati</taxon>
        <taxon>Actinomycetota</taxon>
        <taxon>Actinomycetes</taxon>
        <taxon>Mycobacteriales</taxon>
        <taxon>Corynebacteriaceae</taxon>
        <taxon>Corynebacterium</taxon>
    </lineage>
</organism>
<dbReference type="PROSITE" id="PS50151">
    <property type="entry name" value="UVR"/>
    <property type="match status" value="1"/>
</dbReference>
<dbReference type="PROSITE" id="PS51903">
    <property type="entry name" value="CLP_R"/>
    <property type="match status" value="1"/>
</dbReference>
<dbReference type="FunFam" id="1.10.8.60:FF:000011">
    <property type="entry name" value="ATP-dependent Clp protease ATP-binding subunit"/>
    <property type="match status" value="1"/>
</dbReference>
<dbReference type="InterPro" id="IPR003593">
    <property type="entry name" value="AAA+_ATPase"/>
</dbReference>
<evidence type="ECO:0000259" key="9">
    <source>
        <dbReference type="PROSITE" id="PS51903"/>
    </source>
</evidence>
<sequence>MFERFTDRARRVVVLAQEEARALNHNYIGTEHILLGLIQEGEGVAAKALESMGISLDAVRTEVKEIIGSGGHPPSGYIPFTPRAKKVLELALREALQLGHKYIGTEHILLGLIREGEGVAAQVLVKLGADLSRVRQQVIQLLSGYEGNEHEAAPDEPATAGVGSGSSEPSGSKMGQKSNSLVLDQFGRNLTQAAKDGKLDPVVGRETEIERVMQVLSRRTKNNPVLIGEPGVGKTAVVEGLALDIVNGRVPETLKDKQLYSLDLGSLVAGSRYRGDFEERLKKVLKEINQRGDIILFIDEIHTLVGAGAAEGAIDAASILKPKLARGELQTIGATTLDEYRKHIEKDAALERRFQPVQVPEPSVDMTIEILKGLRDRYEAHHRVSITDGALAAAARLADRYINDRFLPDKAVDLIDEAGARMRIKRMTAPKSIQDVDDKIAQVRRQKEAAIDDQDFEKAAALRDDERKLTDERAEKEKAWRAGELDEVAEVGEEQIAEVLGNWTGIPVFKLTEEESARLLRMEDELHKRIIGQEDAVKAVSRAIRRTRAGLKDPKRPSGSFIFAGPSGVGKTELSKALAEFLFGDDDALIQIDMGEFHDRFTASRLFGAPPGYVGYDEGGQLTEKVRRKPFSVVLFDEIEKAHKEIYNTLLQVLEDGRLTDGQGRQVDFKNTVLIFTSNLGTRDISKAVGMGFSSSGEADEETQYERMKLKVQDELKKHFRPEFLNRIDDIVVFHQLTREQIVQMVDLLLGRVTAALAAKDMGIEVSEKAKNLLAKRGFDPVLGARPLRRTIQREIEDHLSEKILFGEFGAGEIVTVDVENWDGESKGDDAKFVFGSKVKPLPSIDEEEDTRAEDAISAVEDAAEKPVPENDDFDPNAGGGNGSGGSGPAGDGGAETADMTSDAGADQGSSSNDDGETPPPAGAGSPGR</sequence>
<keyword evidence="2" id="KW-0547">Nucleotide-binding</keyword>
<reference evidence="11" key="1">
    <citation type="submission" date="2019-10" db="EMBL/GenBank/DDBJ databases">
        <title>Complete genome sequence of Corynebacterium urogenitalis DSM 108747, isolated from the genital tract of a cow.</title>
        <authorList>
            <person name="Ruckert C."/>
            <person name="Ballas P."/>
            <person name="Wagener K."/>
            <person name="Drillich M."/>
            <person name="Kaempfer P."/>
            <person name="Busse H.-J."/>
            <person name="Ehling-Schulz M."/>
        </authorList>
    </citation>
    <scope>NUCLEOTIDE SEQUENCE [LARGE SCALE GENOMIC DNA]</scope>
    <source>
        <strain evidence="11">LMM 1652</strain>
    </source>
</reference>
<evidence type="ECO:0000256" key="3">
    <source>
        <dbReference type="ARBA" id="ARBA00022840"/>
    </source>
</evidence>
<dbReference type="GO" id="GO:0006508">
    <property type="term" value="P:proteolysis"/>
    <property type="evidence" value="ECO:0007669"/>
    <property type="project" value="UniProtKB-KW"/>
</dbReference>
<evidence type="ECO:0000256" key="5">
    <source>
        <dbReference type="PROSITE-ProRule" id="PRU01251"/>
    </source>
</evidence>
<dbReference type="EMBL" id="CP045032">
    <property type="protein sequence ID" value="QFQ01767.1"/>
    <property type="molecule type" value="Genomic_DNA"/>
</dbReference>
<feature type="domain" description="Clp R" evidence="9">
    <location>
        <begin position="2"/>
        <end position="144"/>
    </location>
</feature>
<protein>
    <submittedName>
        <fullName evidence="10">ATP-dependent Clp protease ATP-binding subunit ClpC1</fullName>
    </submittedName>
</protein>
<dbReference type="Pfam" id="PF00004">
    <property type="entry name" value="AAA"/>
    <property type="match status" value="1"/>
</dbReference>
<dbReference type="Gene3D" id="4.10.860.10">
    <property type="entry name" value="UVR domain"/>
    <property type="match status" value="1"/>
</dbReference>
<dbReference type="GO" id="GO:0016887">
    <property type="term" value="F:ATP hydrolysis activity"/>
    <property type="evidence" value="ECO:0007669"/>
    <property type="project" value="InterPro"/>
</dbReference>
<dbReference type="KEGG" id="cuo:CUROG_01835"/>
<dbReference type="InterPro" id="IPR019489">
    <property type="entry name" value="Clp_ATPase_C"/>
</dbReference>
<dbReference type="Gene3D" id="1.10.1780.10">
    <property type="entry name" value="Clp, N-terminal domain"/>
    <property type="match status" value="1"/>
</dbReference>
<keyword evidence="4" id="KW-0143">Chaperone</keyword>
<evidence type="ECO:0000256" key="1">
    <source>
        <dbReference type="ARBA" id="ARBA00022737"/>
    </source>
</evidence>
<feature type="region of interest" description="Disordered" evidence="7">
    <location>
        <begin position="148"/>
        <end position="177"/>
    </location>
</feature>
<evidence type="ECO:0000256" key="7">
    <source>
        <dbReference type="SAM" id="MobiDB-lite"/>
    </source>
</evidence>
<evidence type="ECO:0000313" key="10">
    <source>
        <dbReference type="EMBL" id="QFQ01767.1"/>
    </source>
</evidence>
<keyword evidence="3 10" id="KW-0067">ATP-binding</keyword>
<gene>
    <name evidence="10" type="primary">clpC1</name>
    <name evidence="10" type="ORF">CUROG_01835</name>
</gene>
<evidence type="ECO:0000256" key="6">
    <source>
        <dbReference type="SAM" id="Coils"/>
    </source>
</evidence>
<dbReference type="InterPro" id="IPR001270">
    <property type="entry name" value="ClpA/B"/>
</dbReference>
<dbReference type="Pfam" id="PF10431">
    <property type="entry name" value="ClpB_D2-small"/>
    <property type="match status" value="1"/>
</dbReference>
<keyword evidence="1 5" id="KW-0677">Repeat</keyword>
<dbReference type="GO" id="GO:0005524">
    <property type="term" value="F:ATP binding"/>
    <property type="evidence" value="ECO:0007669"/>
    <property type="project" value="UniProtKB-KW"/>
</dbReference>
<dbReference type="PANTHER" id="PTHR11638">
    <property type="entry name" value="ATP-DEPENDENT CLP PROTEASE"/>
    <property type="match status" value="1"/>
</dbReference>
<dbReference type="SUPFAM" id="SSF52540">
    <property type="entry name" value="P-loop containing nucleoside triphosphate hydrolases"/>
    <property type="match status" value="2"/>
</dbReference>
<dbReference type="InterPro" id="IPR004176">
    <property type="entry name" value="Clp_R_N"/>
</dbReference>
<dbReference type="PRINTS" id="PR00300">
    <property type="entry name" value="CLPPROTEASEA"/>
</dbReference>
<dbReference type="FunFam" id="3.40.50.300:FF:000025">
    <property type="entry name" value="ATP-dependent Clp protease subunit"/>
    <property type="match status" value="1"/>
</dbReference>
<feature type="coiled-coil region" evidence="6">
    <location>
        <begin position="433"/>
        <end position="479"/>
    </location>
</feature>
<feature type="region of interest" description="Disordered" evidence="7">
    <location>
        <begin position="859"/>
        <end position="929"/>
    </location>
</feature>
<dbReference type="FunFam" id="3.40.50.300:FF:000010">
    <property type="entry name" value="Chaperone clpB 1, putative"/>
    <property type="match status" value="1"/>
</dbReference>
<dbReference type="GO" id="GO:0034605">
    <property type="term" value="P:cellular response to heat"/>
    <property type="evidence" value="ECO:0007669"/>
    <property type="project" value="TreeGrafter"/>
</dbReference>
<dbReference type="InterPro" id="IPR018368">
    <property type="entry name" value="ClpA/B_CS1"/>
</dbReference>
<dbReference type="SMART" id="SM00382">
    <property type="entry name" value="AAA"/>
    <property type="match status" value="2"/>
</dbReference>
<proteinExistence type="predicted"/>
<dbReference type="PROSITE" id="PS00870">
    <property type="entry name" value="CLPAB_1"/>
    <property type="match status" value="1"/>
</dbReference>
<evidence type="ECO:0000313" key="11">
    <source>
        <dbReference type="Proteomes" id="UP000326711"/>
    </source>
</evidence>
<dbReference type="Proteomes" id="UP000326711">
    <property type="component" value="Chromosome"/>
</dbReference>
<dbReference type="Gene3D" id="3.40.50.300">
    <property type="entry name" value="P-loop containing nucleotide triphosphate hydrolases"/>
    <property type="match status" value="2"/>
</dbReference>
<dbReference type="GO" id="GO:0008233">
    <property type="term" value="F:peptidase activity"/>
    <property type="evidence" value="ECO:0007669"/>
    <property type="project" value="UniProtKB-KW"/>
</dbReference>
<dbReference type="InterPro" id="IPR003959">
    <property type="entry name" value="ATPase_AAA_core"/>
</dbReference>
<dbReference type="AlphaFoldDB" id="A0A5J6Z810"/>
<dbReference type="CDD" id="cd00009">
    <property type="entry name" value="AAA"/>
    <property type="match status" value="1"/>
</dbReference>
<keyword evidence="10" id="KW-0645">Protease</keyword>
<keyword evidence="6" id="KW-0175">Coiled coil</keyword>
<dbReference type="InterPro" id="IPR050130">
    <property type="entry name" value="ClpA_ClpB"/>
</dbReference>
<dbReference type="CDD" id="cd19499">
    <property type="entry name" value="RecA-like_ClpB_Hsp104-like"/>
    <property type="match status" value="1"/>
</dbReference>
<dbReference type="GO" id="GO:0005737">
    <property type="term" value="C:cytoplasm"/>
    <property type="evidence" value="ECO:0007669"/>
    <property type="project" value="TreeGrafter"/>
</dbReference>
<keyword evidence="10" id="KW-0378">Hydrolase</keyword>